<name>A0A2N9IL72_FAGSY</name>
<reference evidence="1" key="1">
    <citation type="submission" date="2018-02" db="EMBL/GenBank/DDBJ databases">
        <authorList>
            <person name="Cohen D.B."/>
            <person name="Kent A.D."/>
        </authorList>
    </citation>
    <scope>NUCLEOTIDE SEQUENCE</scope>
</reference>
<dbReference type="EMBL" id="OIVN01006090">
    <property type="protein sequence ID" value="SPD25055.1"/>
    <property type="molecule type" value="Genomic_DNA"/>
</dbReference>
<gene>
    <name evidence="1" type="ORF">FSB_LOCUS52937</name>
</gene>
<protein>
    <submittedName>
        <fullName evidence="1">Uncharacterized protein</fullName>
    </submittedName>
</protein>
<sequence>MAGKNGGRERQWKTIKGLRLVPLNLDFIGWEDRDLYGEGLFIGGSRSRVELADISEDGNESRGRVLMIGQLEAKGVGVQELIEAWHWILVLRQRISKWLRRIHGVNDDMAMNAGIFVKREGEKKSNLYGSIPVVANAAMAFDMISLTTRCKFRDK</sequence>
<dbReference type="AlphaFoldDB" id="A0A2N9IL72"/>
<accession>A0A2N9IL72</accession>
<proteinExistence type="predicted"/>
<organism evidence="1">
    <name type="scientific">Fagus sylvatica</name>
    <name type="common">Beechnut</name>
    <dbReference type="NCBI Taxonomy" id="28930"/>
    <lineage>
        <taxon>Eukaryota</taxon>
        <taxon>Viridiplantae</taxon>
        <taxon>Streptophyta</taxon>
        <taxon>Embryophyta</taxon>
        <taxon>Tracheophyta</taxon>
        <taxon>Spermatophyta</taxon>
        <taxon>Magnoliopsida</taxon>
        <taxon>eudicotyledons</taxon>
        <taxon>Gunneridae</taxon>
        <taxon>Pentapetalae</taxon>
        <taxon>rosids</taxon>
        <taxon>fabids</taxon>
        <taxon>Fagales</taxon>
        <taxon>Fagaceae</taxon>
        <taxon>Fagus</taxon>
    </lineage>
</organism>
<evidence type="ECO:0000313" key="1">
    <source>
        <dbReference type="EMBL" id="SPD25055.1"/>
    </source>
</evidence>